<dbReference type="RefSeq" id="WP_069987126.1">
    <property type="nucleotide sequence ID" value="NZ_JACOQK010000001.1"/>
</dbReference>
<feature type="coiled-coil region" evidence="1">
    <location>
        <begin position="30"/>
        <end position="71"/>
    </location>
</feature>
<dbReference type="Pfam" id="PF04977">
    <property type="entry name" value="DivIC"/>
    <property type="match status" value="1"/>
</dbReference>
<sequence>MAKIKKKRKPKNIIFKIAVLVFAIAVVGRLVTLQVDIAQKKRELVALQAKVEQQTNENKELQQLLDSGMDRAYIEKIAREKLGYVSPRERVFVDITQE</sequence>
<protein>
    <submittedName>
        <fullName evidence="2">Septum formation initiator family protein</fullName>
    </submittedName>
</protein>
<reference evidence="2 3" key="1">
    <citation type="submission" date="2020-08" db="EMBL/GenBank/DDBJ databases">
        <title>Genome public.</title>
        <authorList>
            <person name="Liu C."/>
            <person name="Sun Q."/>
        </authorList>
    </citation>
    <scope>NUCLEOTIDE SEQUENCE [LARGE SCALE GENOMIC DNA]</scope>
    <source>
        <strain evidence="2 3">NSJ-27</strain>
    </source>
</reference>
<keyword evidence="3" id="KW-1185">Reference proteome</keyword>
<evidence type="ECO:0000313" key="2">
    <source>
        <dbReference type="EMBL" id="MBC5788605.1"/>
    </source>
</evidence>
<comment type="caution">
    <text evidence="2">The sequence shown here is derived from an EMBL/GenBank/DDBJ whole genome shotgun (WGS) entry which is preliminary data.</text>
</comment>
<accession>A0ABR7ITZ3</accession>
<dbReference type="EMBL" id="JACOQK010000001">
    <property type="protein sequence ID" value="MBC5788605.1"/>
    <property type="molecule type" value="Genomic_DNA"/>
</dbReference>
<proteinExistence type="predicted"/>
<dbReference type="Proteomes" id="UP000649151">
    <property type="component" value="Unassembled WGS sequence"/>
</dbReference>
<dbReference type="InterPro" id="IPR007060">
    <property type="entry name" value="FtsL/DivIC"/>
</dbReference>
<evidence type="ECO:0000256" key="1">
    <source>
        <dbReference type="SAM" id="Coils"/>
    </source>
</evidence>
<keyword evidence="1" id="KW-0175">Coiled coil</keyword>
<evidence type="ECO:0000313" key="3">
    <source>
        <dbReference type="Proteomes" id="UP000649151"/>
    </source>
</evidence>
<name>A0ABR7ITZ3_9CLOT</name>
<gene>
    <name evidence="2" type="ORF">H8Z77_11375</name>
</gene>
<organism evidence="2 3">
    <name type="scientific">Clostridium facile</name>
    <dbReference type="NCBI Taxonomy" id="2763035"/>
    <lineage>
        <taxon>Bacteria</taxon>
        <taxon>Bacillati</taxon>
        <taxon>Bacillota</taxon>
        <taxon>Clostridia</taxon>
        <taxon>Eubacteriales</taxon>
        <taxon>Clostridiaceae</taxon>
        <taxon>Clostridium</taxon>
    </lineage>
</organism>